<dbReference type="EMBL" id="CAKMMF010000008">
    <property type="protein sequence ID" value="CAH1202535.1"/>
    <property type="molecule type" value="Genomic_DNA"/>
</dbReference>
<sequence length="483" mass="52265">MNEHEKYSLINNERGNVLLYCLLIVMVLMVVTPMVMMNVSTEKLTSTKMEDNIQVNTLASSAMEEFLNYIDTNKTITAIAGYKGWGIKKIRLPSGKKVELEQTAVPSAVTEANITGAGIEVSIKATSGNFVKEYKYLLKGTKGEIVVNPKFPIGPSPDDKLLISKSGHKPSGWDAKVFGINGLETAIKKYIDSIEGLNGPYTILDTQIKNAGTKVIDCKSCDVDQIIDEIKKSTENPVYIEANDIEFNSTGTYTFGETTKPVILKASKIKLNIPGAGMELFGNVVVGNITSNQQGSLYIRDVDKDPDTEQYGNLFVTDKIDFNKDADAIDITNLLYVGDNFHVRSSDQKITSLISAGSIVVKQNALNIDSLIQLTVTKHIAARRINFTSNRVIVTAGTDILASEYIQRTTGNGTFSMEAQGLIAAGGETTSHKGLHIQNFNSGNVFSGSGTSTILQCGGGEEAAGTSIFGDCSTGLNIEPKRR</sequence>
<comment type="caution">
    <text evidence="2">The sequence shown here is derived from an EMBL/GenBank/DDBJ whole genome shotgun (WGS) entry which is preliminary data.</text>
</comment>
<protein>
    <submittedName>
        <fullName evidence="2">Uncharacterized protein</fullName>
    </submittedName>
</protein>
<keyword evidence="1" id="KW-0812">Transmembrane</keyword>
<feature type="transmembrane region" description="Helical" evidence="1">
    <location>
        <begin position="17"/>
        <end position="39"/>
    </location>
</feature>
<gene>
    <name evidence="2" type="ORF">PAECIP111893_01824</name>
</gene>
<evidence type="ECO:0000313" key="2">
    <source>
        <dbReference type="EMBL" id="CAH1202535.1"/>
    </source>
</evidence>
<keyword evidence="1" id="KW-0472">Membrane</keyword>
<name>A0ABN8GAJ8_9BACL</name>
<keyword evidence="3" id="KW-1185">Reference proteome</keyword>
<dbReference type="RefSeq" id="WP_236340169.1">
    <property type="nucleotide sequence ID" value="NZ_CAKMMF010000008.1"/>
</dbReference>
<proteinExistence type="predicted"/>
<accession>A0ABN8GAJ8</accession>
<evidence type="ECO:0000313" key="3">
    <source>
        <dbReference type="Proteomes" id="UP000838686"/>
    </source>
</evidence>
<organism evidence="2 3">
    <name type="scientific">Paenibacillus plantiphilus</name>
    <dbReference type="NCBI Taxonomy" id="2905650"/>
    <lineage>
        <taxon>Bacteria</taxon>
        <taxon>Bacillati</taxon>
        <taxon>Bacillota</taxon>
        <taxon>Bacilli</taxon>
        <taxon>Bacillales</taxon>
        <taxon>Paenibacillaceae</taxon>
        <taxon>Paenibacillus</taxon>
    </lineage>
</organism>
<evidence type="ECO:0000256" key="1">
    <source>
        <dbReference type="SAM" id="Phobius"/>
    </source>
</evidence>
<dbReference type="Proteomes" id="UP000838686">
    <property type="component" value="Unassembled WGS sequence"/>
</dbReference>
<keyword evidence="1" id="KW-1133">Transmembrane helix</keyword>
<reference evidence="2" key="1">
    <citation type="submission" date="2022-01" db="EMBL/GenBank/DDBJ databases">
        <authorList>
            <person name="Criscuolo A."/>
        </authorList>
    </citation>
    <scope>NUCLEOTIDE SEQUENCE</scope>
    <source>
        <strain evidence="2">CIP111893</strain>
    </source>
</reference>